<reference evidence="2" key="2">
    <citation type="submission" date="2025-08" db="UniProtKB">
        <authorList>
            <consortium name="RefSeq"/>
        </authorList>
    </citation>
    <scope>IDENTIFICATION</scope>
    <source>
        <tissue evidence="2">Leaf</tissue>
    </source>
</reference>
<sequence length="145" mass="16161">MVEGLVNKLSMTNGEPHVVVEKSPPSDAVAKQEKSKVLDVAVSYNLLLGRPWIHAAKEVPSSLHQMVMAKRLKQKAWELPKPIPHLSRSFVKLGARKRLVSAVPSPMVDIDEELIERFHRLFDDVNMVEVGEVPAKQTCSSSGRM</sequence>
<gene>
    <name evidence="2" type="primary">LOC104234190</name>
</gene>
<dbReference type="AlphaFoldDB" id="A0A1U7X1K5"/>
<evidence type="ECO:0000313" key="2">
    <source>
        <dbReference type="RefSeq" id="XP_009786022.1"/>
    </source>
</evidence>
<dbReference type="Proteomes" id="UP000189701">
    <property type="component" value="Unplaced"/>
</dbReference>
<dbReference type="RefSeq" id="XP_009786022.1">
    <property type="nucleotide sequence ID" value="XM_009787720.1"/>
</dbReference>
<reference evidence="1" key="1">
    <citation type="journal article" date="2013" name="Genome Biol.">
        <title>Reference genomes and transcriptomes of Nicotiana sylvestris and Nicotiana tomentosiformis.</title>
        <authorList>
            <person name="Sierro N."/>
            <person name="Battey J.N."/>
            <person name="Ouadi S."/>
            <person name="Bovet L."/>
            <person name="Goepfert S."/>
            <person name="Bakaher N."/>
            <person name="Peitsch M.C."/>
            <person name="Ivanov N.V."/>
        </authorList>
    </citation>
    <scope>NUCLEOTIDE SEQUENCE [LARGE SCALE GENOMIC DNA]</scope>
</reference>
<protein>
    <submittedName>
        <fullName evidence="2">Uncharacterized protein LOC104234190</fullName>
    </submittedName>
</protein>
<accession>A0A1U7X1K5</accession>
<keyword evidence="1" id="KW-1185">Reference proteome</keyword>
<evidence type="ECO:0000313" key="1">
    <source>
        <dbReference type="Proteomes" id="UP000189701"/>
    </source>
</evidence>
<name>A0A1U7X1K5_NICSY</name>
<proteinExistence type="predicted"/>
<organism evidence="1 2">
    <name type="scientific">Nicotiana sylvestris</name>
    <name type="common">Wood tobacco</name>
    <name type="synonym">South American tobacco</name>
    <dbReference type="NCBI Taxonomy" id="4096"/>
    <lineage>
        <taxon>Eukaryota</taxon>
        <taxon>Viridiplantae</taxon>
        <taxon>Streptophyta</taxon>
        <taxon>Embryophyta</taxon>
        <taxon>Tracheophyta</taxon>
        <taxon>Spermatophyta</taxon>
        <taxon>Magnoliopsida</taxon>
        <taxon>eudicotyledons</taxon>
        <taxon>Gunneridae</taxon>
        <taxon>Pentapetalae</taxon>
        <taxon>asterids</taxon>
        <taxon>lamiids</taxon>
        <taxon>Solanales</taxon>
        <taxon>Solanaceae</taxon>
        <taxon>Nicotianoideae</taxon>
        <taxon>Nicotianeae</taxon>
        <taxon>Nicotiana</taxon>
    </lineage>
</organism>